<evidence type="ECO:0000313" key="2">
    <source>
        <dbReference type="EMBL" id="OMJ11752.1"/>
    </source>
</evidence>
<dbReference type="STRING" id="133412.A0A1R1XAT5"/>
<name>A0A1R1XAT5_9FUNG</name>
<proteinExistence type="predicted"/>
<dbReference type="Proteomes" id="UP000187283">
    <property type="component" value="Unassembled WGS sequence"/>
</dbReference>
<organism evidence="2 3">
    <name type="scientific">Smittium culicis</name>
    <dbReference type="NCBI Taxonomy" id="133412"/>
    <lineage>
        <taxon>Eukaryota</taxon>
        <taxon>Fungi</taxon>
        <taxon>Fungi incertae sedis</taxon>
        <taxon>Zoopagomycota</taxon>
        <taxon>Kickxellomycotina</taxon>
        <taxon>Harpellomycetes</taxon>
        <taxon>Harpellales</taxon>
        <taxon>Legeriomycetaceae</taxon>
        <taxon>Smittium</taxon>
    </lineage>
</organism>
<gene>
    <name evidence="2" type="ORF">AYI70_g9515</name>
</gene>
<feature type="region of interest" description="Disordered" evidence="1">
    <location>
        <begin position="69"/>
        <end position="111"/>
    </location>
</feature>
<protein>
    <submittedName>
        <fullName evidence="2">Uncharacterized protein</fullName>
    </submittedName>
</protein>
<comment type="caution">
    <text evidence="2">The sequence shown here is derived from an EMBL/GenBank/DDBJ whole genome shotgun (WGS) entry which is preliminary data.</text>
</comment>
<dbReference type="OrthoDB" id="3363151at2759"/>
<accession>A0A1R1XAT5</accession>
<dbReference type="InterPro" id="IPR018819">
    <property type="entry name" value="Nur1/Mug154"/>
</dbReference>
<dbReference type="AlphaFoldDB" id="A0A1R1XAT5"/>
<keyword evidence="3" id="KW-1185">Reference proteome</keyword>
<dbReference type="EMBL" id="LSSN01004303">
    <property type="protein sequence ID" value="OMJ11752.1"/>
    <property type="molecule type" value="Genomic_DNA"/>
</dbReference>
<evidence type="ECO:0000313" key="3">
    <source>
        <dbReference type="Proteomes" id="UP000187283"/>
    </source>
</evidence>
<dbReference type="Pfam" id="PF10332">
    <property type="entry name" value="DUF2418"/>
    <property type="match status" value="1"/>
</dbReference>
<reference evidence="2 3" key="1">
    <citation type="submission" date="2017-01" db="EMBL/GenBank/DDBJ databases">
        <authorList>
            <person name="Mah S.A."/>
            <person name="Swanson W.J."/>
            <person name="Moy G.W."/>
            <person name="Vacquier V.D."/>
        </authorList>
    </citation>
    <scope>NUCLEOTIDE SEQUENCE [LARGE SCALE GENOMIC DNA]</scope>
    <source>
        <strain evidence="2 3">GSMNP</strain>
    </source>
</reference>
<evidence type="ECO:0000256" key="1">
    <source>
        <dbReference type="SAM" id="MobiDB-lite"/>
    </source>
</evidence>
<sequence>MPIVSALVGFQLKSITSKFLDLSRDTKIITEQVISEYNNGFVYPSLFKRTRDIGIMVDTITEAEKSEFNPLNLPTTPIRNPNDYLRSGISSPNLQGSDRLDSATRNRTPYVKTPINYKSHSSALKKQQIVFSPLDL</sequence>